<dbReference type="RefSeq" id="WP_025426377.1">
    <property type="nucleotide sequence ID" value="NZ_CP083370.1"/>
</dbReference>
<organism evidence="2 3">
    <name type="scientific">Ensifer canadensis</name>
    <dbReference type="NCBI Taxonomy" id="555315"/>
    <lineage>
        <taxon>Bacteria</taxon>
        <taxon>Pseudomonadati</taxon>
        <taxon>Pseudomonadota</taxon>
        <taxon>Alphaproteobacteria</taxon>
        <taxon>Hyphomicrobiales</taxon>
        <taxon>Rhizobiaceae</taxon>
        <taxon>Sinorhizobium/Ensifer group</taxon>
        <taxon>Ensifer</taxon>
    </lineage>
</organism>
<dbReference type="InterPro" id="IPR029058">
    <property type="entry name" value="AB_hydrolase_fold"/>
</dbReference>
<reference evidence="2 3" key="1">
    <citation type="submission" date="2020-01" db="EMBL/GenBank/DDBJ databases">
        <title>Draft genome assembly of Ensifer adhaerens T173.</title>
        <authorList>
            <person name="Craig J.E."/>
            <person name="Stinchcombe J.R."/>
        </authorList>
    </citation>
    <scope>NUCLEOTIDE SEQUENCE [LARGE SCALE GENOMIC DNA]</scope>
    <source>
        <strain evidence="2 3">T173</strain>
    </source>
</reference>
<dbReference type="GO" id="GO:0016787">
    <property type="term" value="F:hydrolase activity"/>
    <property type="evidence" value="ECO:0007669"/>
    <property type="project" value="UniProtKB-KW"/>
</dbReference>
<evidence type="ECO:0000313" key="2">
    <source>
        <dbReference type="EMBL" id="MBM3094951.1"/>
    </source>
</evidence>
<proteinExistence type="predicted"/>
<protein>
    <submittedName>
        <fullName evidence="2">Alpha/beta fold hydrolase</fullName>
    </submittedName>
</protein>
<dbReference type="Pfam" id="PF12697">
    <property type="entry name" value="Abhydrolase_6"/>
    <property type="match status" value="1"/>
</dbReference>
<evidence type="ECO:0000259" key="1">
    <source>
        <dbReference type="Pfam" id="PF12697"/>
    </source>
</evidence>
<feature type="domain" description="AB hydrolase-1" evidence="1">
    <location>
        <begin position="39"/>
        <end position="291"/>
    </location>
</feature>
<dbReference type="InterPro" id="IPR000073">
    <property type="entry name" value="AB_hydrolase_1"/>
</dbReference>
<dbReference type="Proteomes" id="UP000744980">
    <property type="component" value="Unassembled WGS sequence"/>
</dbReference>
<accession>A0AAW4FUD2</accession>
<keyword evidence="3" id="KW-1185">Reference proteome</keyword>
<dbReference type="Gene3D" id="3.40.50.1820">
    <property type="entry name" value="alpha/beta hydrolase"/>
    <property type="match status" value="1"/>
</dbReference>
<dbReference type="InterPro" id="IPR050228">
    <property type="entry name" value="Carboxylesterase_BioH"/>
</dbReference>
<gene>
    <name evidence="2" type="ORF">GFB56_29880</name>
</gene>
<evidence type="ECO:0000313" key="3">
    <source>
        <dbReference type="Proteomes" id="UP000744980"/>
    </source>
</evidence>
<dbReference type="PANTHER" id="PTHR43194">
    <property type="entry name" value="HYDROLASE ALPHA/BETA FOLD FAMILY"/>
    <property type="match status" value="1"/>
</dbReference>
<sequence length="299" mass="32158">MNEYGADAFREHRFPGVGGLQLYARAYGPGPQPRAATPVICLPGLTRNSRDFHQLATFLASSSGGGHPVISLDYRGRGNSERDGDKSRYTVAVETSDVITACAYFAIEKAIFIGTSRGGLILHHLIGLAPGLIAGAVLNDIGPVIEIGGLLGIRDYLNTGTGPVSWTAAPNYLKAIHGDDFPILHEVEWLQMARAIYRDEGGIPVVDFDPAIAAQLQALTSDMLLPDLWPQFHAFTGLPMMVVRGEHSKLLSSTTVDEMKSRHPNLTTVTAAGQGHAPLLHLDGPRHAIAAFVHHCMFP</sequence>
<dbReference type="PANTHER" id="PTHR43194:SF2">
    <property type="entry name" value="PEROXISOMAL MEMBRANE PROTEIN LPX1"/>
    <property type="match status" value="1"/>
</dbReference>
<comment type="caution">
    <text evidence="2">The sequence shown here is derived from an EMBL/GenBank/DDBJ whole genome shotgun (WGS) entry which is preliminary data.</text>
</comment>
<name>A0AAW4FUD2_9HYPH</name>
<keyword evidence="2" id="KW-0378">Hydrolase</keyword>
<dbReference type="SUPFAM" id="SSF53474">
    <property type="entry name" value="alpha/beta-Hydrolases"/>
    <property type="match status" value="1"/>
</dbReference>
<dbReference type="AlphaFoldDB" id="A0AAW4FUD2"/>
<dbReference type="EMBL" id="WXFA01000034">
    <property type="protein sequence ID" value="MBM3094951.1"/>
    <property type="molecule type" value="Genomic_DNA"/>
</dbReference>